<dbReference type="Gene3D" id="2.20.25.80">
    <property type="entry name" value="WRKY domain"/>
    <property type="match status" value="1"/>
</dbReference>
<dbReference type="Proteomes" id="UP001141806">
    <property type="component" value="Unassembled WGS sequence"/>
</dbReference>
<protein>
    <recommendedName>
        <fullName evidence="7">WRKY domain-containing protein</fullName>
    </recommendedName>
</protein>
<organism evidence="8 9">
    <name type="scientific">Protea cynaroides</name>
    <dbReference type="NCBI Taxonomy" id="273540"/>
    <lineage>
        <taxon>Eukaryota</taxon>
        <taxon>Viridiplantae</taxon>
        <taxon>Streptophyta</taxon>
        <taxon>Embryophyta</taxon>
        <taxon>Tracheophyta</taxon>
        <taxon>Spermatophyta</taxon>
        <taxon>Magnoliopsida</taxon>
        <taxon>Proteales</taxon>
        <taxon>Proteaceae</taxon>
        <taxon>Protea</taxon>
    </lineage>
</organism>
<dbReference type="PROSITE" id="PS50811">
    <property type="entry name" value="WRKY"/>
    <property type="match status" value="1"/>
</dbReference>
<feature type="region of interest" description="Disordered" evidence="6">
    <location>
        <begin position="90"/>
        <end position="110"/>
    </location>
</feature>
<comment type="caution">
    <text evidence="8">The sequence shown here is derived from an EMBL/GenBank/DDBJ whole genome shotgun (WGS) entry which is preliminary data.</text>
</comment>
<dbReference type="EMBL" id="JAMYWD010000005">
    <property type="protein sequence ID" value="KAJ4971718.1"/>
    <property type="molecule type" value="Genomic_DNA"/>
</dbReference>
<feature type="domain" description="WRKY" evidence="7">
    <location>
        <begin position="123"/>
        <end position="186"/>
    </location>
</feature>
<evidence type="ECO:0000313" key="9">
    <source>
        <dbReference type="Proteomes" id="UP001141806"/>
    </source>
</evidence>
<evidence type="ECO:0000256" key="1">
    <source>
        <dbReference type="ARBA" id="ARBA00004123"/>
    </source>
</evidence>
<dbReference type="SMART" id="SM00774">
    <property type="entry name" value="WRKY"/>
    <property type="match status" value="1"/>
</dbReference>
<keyword evidence="5" id="KW-0539">Nucleus</keyword>
<evidence type="ECO:0000256" key="6">
    <source>
        <dbReference type="SAM" id="MobiDB-lite"/>
    </source>
</evidence>
<evidence type="ECO:0000256" key="5">
    <source>
        <dbReference type="ARBA" id="ARBA00023242"/>
    </source>
</evidence>
<evidence type="ECO:0000313" key="8">
    <source>
        <dbReference type="EMBL" id="KAJ4971718.1"/>
    </source>
</evidence>
<sequence length="319" mass="35870">MESPRPKNLSVCRKKSIEELKRGRKFASELQIILRKCTGDHGSVKAEELVAKILKSFTEALAILSSGESGEVCEDLATVQAGLLCCDDQKTEGSGENRKRPASVDHPIGGYTRRKMSETWTKITLKPVEDSHSWRKYGQKEILNAKYPRSYFRCTRRHDQGCQATKQVQKTEDETPMYQTTYIGHHTCQDVFKAPQFIIDDIPREAILFSFESNPATKQELPSFSYFPSVKQEYKKEASALCDSKTHNNQSSLESLLWSDLPSIKSGPTLDLPSTPGSDYGDASGVYSCTTSSYSSFDMDLDSIHRMVVGSVDFDNFWI</sequence>
<evidence type="ECO:0000256" key="3">
    <source>
        <dbReference type="ARBA" id="ARBA00023125"/>
    </source>
</evidence>
<accession>A0A9Q0KJA8</accession>
<dbReference type="InterPro" id="IPR036576">
    <property type="entry name" value="WRKY_dom_sf"/>
</dbReference>
<proteinExistence type="predicted"/>
<comment type="subcellular location">
    <subcellularLocation>
        <location evidence="1">Nucleus</location>
    </subcellularLocation>
</comment>
<dbReference type="GO" id="GO:0043565">
    <property type="term" value="F:sequence-specific DNA binding"/>
    <property type="evidence" value="ECO:0007669"/>
    <property type="project" value="InterPro"/>
</dbReference>
<dbReference type="OrthoDB" id="2021064at2759"/>
<gene>
    <name evidence="8" type="ORF">NE237_004817</name>
</gene>
<dbReference type="GO" id="GO:0005634">
    <property type="term" value="C:nucleus"/>
    <property type="evidence" value="ECO:0007669"/>
    <property type="project" value="UniProtKB-SubCell"/>
</dbReference>
<evidence type="ECO:0000256" key="2">
    <source>
        <dbReference type="ARBA" id="ARBA00023015"/>
    </source>
</evidence>
<dbReference type="Pfam" id="PF03106">
    <property type="entry name" value="WRKY"/>
    <property type="match status" value="1"/>
</dbReference>
<feature type="compositionally biased region" description="Basic and acidic residues" evidence="6">
    <location>
        <begin position="90"/>
        <end position="103"/>
    </location>
</feature>
<dbReference type="InterPro" id="IPR044810">
    <property type="entry name" value="WRKY_plant"/>
</dbReference>
<name>A0A9Q0KJA8_9MAGN</name>
<keyword evidence="4" id="KW-0804">Transcription</keyword>
<dbReference type="AlphaFoldDB" id="A0A9Q0KJA8"/>
<reference evidence="8" key="1">
    <citation type="journal article" date="2023" name="Plant J.">
        <title>The genome of the king protea, Protea cynaroides.</title>
        <authorList>
            <person name="Chang J."/>
            <person name="Duong T.A."/>
            <person name="Schoeman C."/>
            <person name="Ma X."/>
            <person name="Roodt D."/>
            <person name="Barker N."/>
            <person name="Li Z."/>
            <person name="Van de Peer Y."/>
            <person name="Mizrachi E."/>
        </authorList>
    </citation>
    <scope>NUCLEOTIDE SEQUENCE</scope>
    <source>
        <tissue evidence="8">Young leaves</tissue>
    </source>
</reference>
<evidence type="ECO:0000256" key="4">
    <source>
        <dbReference type="ARBA" id="ARBA00023163"/>
    </source>
</evidence>
<dbReference type="SUPFAM" id="SSF118290">
    <property type="entry name" value="WRKY DNA-binding domain"/>
    <property type="match status" value="1"/>
</dbReference>
<dbReference type="PANTHER" id="PTHR31282">
    <property type="entry name" value="WRKY TRANSCRIPTION FACTOR 21-RELATED"/>
    <property type="match status" value="1"/>
</dbReference>
<keyword evidence="9" id="KW-1185">Reference proteome</keyword>
<dbReference type="GO" id="GO:0003700">
    <property type="term" value="F:DNA-binding transcription factor activity"/>
    <property type="evidence" value="ECO:0007669"/>
    <property type="project" value="InterPro"/>
</dbReference>
<keyword evidence="3" id="KW-0238">DNA-binding</keyword>
<keyword evidence="2" id="KW-0805">Transcription regulation</keyword>
<dbReference type="InterPro" id="IPR003657">
    <property type="entry name" value="WRKY_dom"/>
</dbReference>
<evidence type="ECO:0000259" key="7">
    <source>
        <dbReference type="PROSITE" id="PS50811"/>
    </source>
</evidence>